<organism evidence="3">
    <name type="scientific">Anthurium amnicola</name>
    <dbReference type="NCBI Taxonomy" id="1678845"/>
    <lineage>
        <taxon>Eukaryota</taxon>
        <taxon>Viridiplantae</taxon>
        <taxon>Streptophyta</taxon>
        <taxon>Embryophyta</taxon>
        <taxon>Tracheophyta</taxon>
        <taxon>Spermatophyta</taxon>
        <taxon>Magnoliopsida</taxon>
        <taxon>Liliopsida</taxon>
        <taxon>Araceae</taxon>
        <taxon>Pothoideae</taxon>
        <taxon>Potheae</taxon>
        <taxon>Anthurium</taxon>
    </lineage>
</organism>
<accession>A0A1D1ZBJ2</accession>
<dbReference type="PANTHER" id="PTHR34575">
    <property type="entry name" value="PROTEIN PAM68, CHLOROPLASTIC"/>
    <property type="match status" value="1"/>
</dbReference>
<feature type="region of interest" description="Disordered" evidence="1">
    <location>
        <begin position="1"/>
        <end position="101"/>
    </location>
</feature>
<evidence type="ECO:0000256" key="2">
    <source>
        <dbReference type="SAM" id="Phobius"/>
    </source>
</evidence>
<name>A0A1D1ZBJ2_9ARAE</name>
<dbReference type="EMBL" id="GDJX01003669">
    <property type="protein sequence ID" value="JAT64267.1"/>
    <property type="molecule type" value="Transcribed_RNA"/>
</dbReference>
<keyword evidence="2" id="KW-0472">Membrane</keyword>
<dbReference type="PANTHER" id="PTHR34575:SF6">
    <property type="entry name" value="EXPRESSED PROTEIN"/>
    <property type="match status" value="1"/>
</dbReference>
<sequence>THTHTHTGGSKGDDSPPMGTLLRLQPVQFPHRTPSPWPPSGAPAFPNVQRPINLPASQAPTRPRAEGRGFGASSVSETTKGRRRGEGQGGSNRGGDEEEDTIPPVVFDRMMRRVVVSVASPMVAGVALLYAMSVVKEQRVWDVPAWLPFVTTLVLFGTSALGIAYGTLSTSWDPDSEGSALGLGEVRRNWPELWKDEEETR</sequence>
<evidence type="ECO:0000313" key="3">
    <source>
        <dbReference type="EMBL" id="JAT64267.1"/>
    </source>
</evidence>
<feature type="transmembrane region" description="Helical" evidence="2">
    <location>
        <begin position="114"/>
        <end position="133"/>
    </location>
</feature>
<dbReference type="AlphaFoldDB" id="A0A1D1ZBJ2"/>
<keyword evidence="2" id="KW-1133">Transmembrane helix</keyword>
<dbReference type="Pfam" id="PF11947">
    <property type="entry name" value="DUF3464"/>
    <property type="match status" value="1"/>
</dbReference>
<proteinExistence type="predicted"/>
<protein>
    <submittedName>
        <fullName evidence="3">Uncharacterized protein PAM68-like</fullName>
    </submittedName>
</protein>
<gene>
    <name evidence="3" type="primary">At5g52780</name>
    <name evidence="3" type="ORF">g.14982</name>
</gene>
<dbReference type="InterPro" id="IPR021855">
    <property type="entry name" value="PAM68-like"/>
</dbReference>
<evidence type="ECO:0000256" key="1">
    <source>
        <dbReference type="SAM" id="MobiDB-lite"/>
    </source>
</evidence>
<reference evidence="3" key="1">
    <citation type="submission" date="2015-07" db="EMBL/GenBank/DDBJ databases">
        <title>Transcriptome Assembly of Anthurium amnicola.</title>
        <authorList>
            <person name="Suzuki J."/>
        </authorList>
    </citation>
    <scope>NUCLEOTIDE SEQUENCE</scope>
</reference>
<feature type="non-terminal residue" evidence="3">
    <location>
        <position position="1"/>
    </location>
</feature>
<feature type="transmembrane region" description="Helical" evidence="2">
    <location>
        <begin position="145"/>
        <end position="168"/>
    </location>
</feature>
<keyword evidence="2" id="KW-0812">Transmembrane</keyword>